<sequence length="60" mass="6682">MSWIPCAKHCRHQRDGYCSLDQITPLGTSADEECAYFSRVEDDRSSFEGRTGLGEAADPD</sequence>
<evidence type="ECO:0008006" key="2">
    <source>
        <dbReference type="Google" id="ProtNLM"/>
    </source>
</evidence>
<evidence type="ECO:0000313" key="1">
    <source>
        <dbReference type="EMBL" id="VYS90126.1"/>
    </source>
</evidence>
<gene>
    <name evidence="1" type="ORF">AULFYP135_00833</name>
</gene>
<accession>A0A6N2SA83</accession>
<reference evidence="1" key="1">
    <citation type="submission" date="2019-11" db="EMBL/GenBank/DDBJ databases">
        <authorList>
            <person name="Feng L."/>
        </authorList>
    </citation>
    <scope>NUCLEOTIDE SEQUENCE</scope>
    <source>
        <strain evidence="1">AundefinedLFYP135</strain>
    </source>
</reference>
<organism evidence="1">
    <name type="scientific">uncultured Anaerotruncus sp</name>
    <dbReference type="NCBI Taxonomy" id="905011"/>
    <lineage>
        <taxon>Bacteria</taxon>
        <taxon>Bacillati</taxon>
        <taxon>Bacillota</taxon>
        <taxon>Clostridia</taxon>
        <taxon>Eubacteriales</taxon>
        <taxon>Oscillospiraceae</taxon>
        <taxon>Anaerotruncus</taxon>
        <taxon>environmental samples</taxon>
    </lineage>
</organism>
<proteinExistence type="predicted"/>
<dbReference type="EMBL" id="CACRSL010000003">
    <property type="protein sequence ID" value="VYS90126.1"/>
    <property type="molecule type" value="Genomic_DNA"/>
</dbReference>
<name>A0A6N2SA83_9FIRM</name>
<dbReference type="AlphaFoldDB" id="A0A6N2SA83"/>
<protein>
    <recommendedName>
        <fullName evidence="2">DUF1540 domain-containing protein</fullName>
    </recommendedName>
</protein>